<feature type="transmembrane region" description="Helical" evidence="4">
    <location>
        <begin position="175"/>
        <end position="201"/>
    </location>
</feature>
<feature type="domain" description="HTH luxR-type" evidence="5">
    <location>
        <begin position="443"/>
        <end position="507"/>
    </location>
</feature>
<evidence type="ECO:0000256" key="4">
    <source>
        <dbReference type="SAM" id="Phobius"/>
    </source>
</evidence>
<accession>A0A3N0B0V6</accession>
<name>A0A3N0B0V6_9ACTN</name>
<dbReference type="Pfam" id="PF00196">
    <property type="entry name" value="GerE"/>
    <property type="match status" value="1"/>
</dbReference>
<reference evidence="7" key="1">
    <citation type="submission" date="2018-05" db="EMBL/GenBank/DDBJ databases">
        <title>Genome Sequencing of selected type strains of the family Eggerthellaceae.</title>
        <authorList>
            <person name="Danylec N."/>
            <person name="Stoll D.A."/>
            <person name="Doetsch A."/>
            <person name="Huch M."/>
        </authorList>
    </citation>
    <scope>NUCLEOTIDE SEQUENCE [LARGE SCALE GENOMIC DNA]</scope>
    <source>
        <strain evidence="7">DSM 24851</strain>
    </source>
</reference>
<feature type="transmembrane region" description="Helical" evidence="4">
    <location>
        <begin position="392"/>
        <end position="411"/>
    </location>
</feature>
<keyword evidence="4" id="KW-0812">Transmembrane</keyword>
<dbReference type="GO" id="GO:0006355">
    <property type="term" value="P:regulation of DNA-templated transcription"/>
    <property type="evidence" value="ECO:0007669"/>
    <property type="project" value="InterPro"/>
</dbReference>
<dbReference type="OrthoDB" id="3177437at2"/>
<dbReference type="PANTHER" id="PTHR44688">
    <property type="entry name" value="DNA-BINDING TRANSCRIPTIONAL ACTIVATOR DEVR_DOSR"/>
    <property type="match status" value="1"/>
</dbReference>
<dbReference type="Gene3D" id="1.10.10.10">
    <property type="entry name" value="Winged helix-like DNA-binding domain superfamily/Winged helix DNA-binding domain"/>
    <property type="match status" value="1"/>
</dbReference>
<dbReference type="GO" id="GO:0003677">
    <property type="term" value="F:DNA binding"/>
    <property type="evidence" value="ECO:0007669"/>
    <property type="project" value="UniProtKB-KW"/>
</dbReference>
<evidence type="ECO:0000256" key="1">
    <source>
        <dbReference type="ARBA" id="ARBA00023015"/>
    </source>
</evidence>
<dbReference type="CDD" id="cd06170">
    <property type="entry name" value="LuxR_C_like"/>
    <property type="match status" value="1"/>
</dbReference>
<feature type="transmembrane region" description="Helical" evidence="4">
    <location>
        <begin position="91"/>
        <end position="111"/>
    </location>
</feature>
<feature type="transmembrane region" description="Helical" evidence="4">
    <location>
        <begin position="304"/>
        <end position="324"/>
    </location>
</feature>
<evidence type="ECO:0000256" key="3">
    <source>
        <dbReference type="ARBA" id="ARBA00023163"/>
    </source>
</evidence>
<protein>
    <recommendedName>
        <fullName evidence="5">HTH luxR-type domain-containing protein</fullName>
    </recommendedName>
</protein>
<feature type="transmembrane region" description="Helical" evidence="4">
    <location>
        <begin position="266"/>
        <end position="283"/>
    </location>
</feature>
<sequence length="507" mass="55219">MIRKRTQESQGRGISRQELAVLVLCLMFLLSSTILIHELGNRFLAQGTLLGFAVNARAISCLAHALGVVVGFGAIGALHAKTNSLDVAKRWVWVAMLMMQALLCMGFYITLHPFGDATATCIIQLLSGMLGSVFFISLMRIARRLQTGEFIFGAIAYTAGTALIIYGLFSILDSFALVAAVASVHLALVVAGGVLFLWLAFKNPVTSAIFVDCSAPSVQLSNDGGTTAGRTKRVPPFTYLWIALCSYGLVFGVLHVIPLGLPATQFSRVVANLLGMVMATALIKISLPQREITTTLIWNRMYRLVFPFVTLAALLISFTGGSGFIPSLACAESAQYFFDMLLAIACFAVCKTTGVQSSQIFAHAFLARYVGFFVGDFIAMLIHEFAPMTTEVFSAIGIAVFLLLVTVTFNVNGEKYAKTAWGILPKESPKALYQRNLNARCEQLANDNRLTAREREVLLMLAQGKRPKEISEELVVSVATVRTHVQGVYNKLDVHSYDDLVSLVRSK</sequence>
<evidence type="ECO:0000313" key="7">
    <source>
        <dbReference type="Proteomes" id="UP000269591"/>
    </source>
</evidence>
<keyword evidence="7" id="KW-1185">Reference proteome</keyword>
<feature type="transmembrane region" description="Helical" evidence="4">
    <location>
        <begin position="117"/>
        <end position="138"/>
    </location>
</feature>
<feature type="transmembrane region" description="Helical" evidence="4">
    <location>
        <begin position="57"/>
        <end position="79"/>
    </location>
</feature>
<feature type="transmembrane region" description="Helical" evidence="4">
    <location>
        <begin position="336"/>
        <end position="354"/>
    </location>
</feature>
<keyword evidence="4" id="KW-1133">Transmembrane helix</keyword>
<keyword evidence="2" id="KW-0238">DNA-binding</keyword>
<comment type="caution">
    <text evidence="6">The sequence shown here is derived from an EMBL/GenBank/DDBJ whole genome shotgun (WGS) entry which is preliminary data.</text>
</comment>
<dbReference type="InterPro" id="IPR036388">
    <property type="entry name" value="WH-like_DNA-bd_sf"/>
</dbReference>
<dbReference type="AlphaFoldDB" id="A0A3N0B0V6"/>
<proteinExistence type="predicted"/>
<feature type="transmembrane region" description="Helical" evidence="4">
    <location>
        <begin position="20"/>
        <end position="37"/>
    </location>
</feature>
<dbReference type="EMBL" id="QIBX01000008">
    <property type="protein sequence ID" value="RNL40246.1"/>
    <property type="molecule type" value="Genomic_DNA"/>
</dbReference>
<dbReference type="InterPro" id="IPR016032">
    <property type="entry name" value="Sig_transdc_resp-reg_C-effctor"/>
</dbReference>
<feature type="transmembrane region" description="Helical" evidence="4">
    <location>
        <begin position="239"/>
        <end position="260"/>
    </location>
</feature>
<dbReference type="SMART" id="SM00421">
    <property type="entry name" value="HTH_LUXR"/>
    <property type="match status" value="1"/>
</dbReference>
<dbReference type="PROSITE" id="PS50043">
    <property type="entry name" value="HTH_LUXR_2"/>
    <property type="match status" value="1"/>
</dbReference>
<dbReference type="Proteomes" id="UP000269591">
    <property type="component" value="Unassembled WGS sequence"/>
</dbReference>
<keyword evidence="3" id="KW-0804">Transcription</keyword>
<dbReference type="SUPFAM" id="SSF46894">
    <property type="entry name" value="C-terminal effector domain of the bipartite response regulators"/>
    <property type="match status" value="1"/>
</dbReference>
<dbReference type="InterPro" id="IPR000792">
    <property type="entry name" value="Tscrpt_reg_LuxR_C"/>
</dbReference>
<feature type="transmembrane region" description="Helical" evidence="4">
    <location>
        <begin position="366"/>
        <end position="386"/>
    </location>
</feature>
<dbReference type="PANTHER" id="PTHR44688:SF16">
    <property type="entry name" value="DNA-BINDING TRANSCRIPTIONAL ACTIVATOR DEVR_DOSR"/>
    <property type="match status" value="1"/>
</dbReference>
<gene>
    <name evidence="6" type="ORF">DMP06_05780</name>
</gene>
<feature type="transmembrane region" description="Helical" evidence="4">
    <location>
        <begin position="150"/>
        <end position="169"/>
    </location>
</feature>
<organism evidence="6 7">
    <name type="scientific">Slackia equolifaciens</name>
    <dbReference type="NCBI Taxonomy" id="498718"/>
    <lineage>
        <taxon>Bacteria</taxon>
        <taxon>Bacillati</taxon>
        <taxon>Actinomycetota</taxon>
        <taxon>Coriobacteriia</taxon>
        <taxon>Eggerthellales</taxon>
        <taxon>Eggerthellaceae</taxon>
        <taxon>Slackia</taxon>
    </lineage>
</organism>
<evidence type="ECO:0000256" key="2">
    <source>
        <dbReference type="ARBA" id="ARBA00023125"/>
    </source>
</evidence>
<keyword evidence="1" id="KW-0805">Transcription regulation</keyword>
<dbReference type="RefSeq" id="WP_123208796.1">
    <property type="nucleotide sequence ID" value="NZ_JBHTHO010000023.1"/>
</dbReference>
<dbReference type="PRINTS" id="PR00038">
    <property type="entry name" value="HTHLUXR"/>
</dbReference>
<evidence type="ECO:0000259" key="5">
    <source>
        <dbReference type="PROSITE" id="PS50043"/>
    </source>
</evidence>
<keyword evidence="4" id="KW-0472">Membrane</keyword>
<evidence type="ECO:0000313" key="6">
    <source>
        <dbReference type="EMBL" id="RNL40246.1"/>
    </source>
</evidence>